<organism evidence="1 2">
    <name type="scientific">Fictibacillus solisalsi</name>
    <dbReference type="NCBI Taxonomy" id="459525"/>
    <lineage>
        <taxon>Bacteria</taxon>
        <taxon>Bacillati</taxon>
        <taxon>Bacillota</taxon>
        <taxon>Bacilli</taxon>
        <taxon>Bacillales</taxon>
        <taxon>Fictibacillaceae</taxon>
        <taxon>Fictibacillus</taxon>
    </lineage>
</organism>
<gene>
    <name evidence="1" type="ORF">SAMN04488137_0261</name>
</gene>
<protein>
    <submittedName>
        <fullName evidence="1">Uncharacterized protein</fullName>
    </submittedName>
</protein>
<evidence type="ECO:0000313" key="1">
    <source>
        <dbReference type="EMBL" id="SDM46485.1"/>
    </source>
</evidence>
<name>A0A1G9TH72_9BACL</name>
<dbReference type="EMBL" id="FNHW01000001">
    <property type="protein sequence ID" value="SDM46485.1"/>
    <property type="molecule type" value="Genomic_DNA"/>
</dbReference>
<sequence length="46" mass="5482">MLKHTEVVLFMKEIATLTGEYIRCRDHQLKEKIKDDIDFLHSVIHS</sequence>
<accession>A0A1G9TH72</accession>
<dbReference type="AlphaFoldDB" id="A0A1G9TH72"/>
<reference evidence="2" key="1">
    <citation type="submission" date="2016-10" db="EMBL/GenBank/DDBJ databases">
        <authorList>
            <person name="Varghese N."/>
            <person name="Submissions S."/>
        </authorList>
    </citation>
    <scope>NUCLEOTIDE SEQUENCE [LARGE SCALE GENOMIC DNA]</scope>
    <source>
        <strain evidence="2">CGMCC 1.6854</strain>
    </source>
</reference>
<keyword evidence="2" id="KW-1185">Reference proteome</keyword>
<proteinExistence type="predicted"/>
<dbReference type="Proteomes" id="UP000199544">
    <property type="component" value="Unassembled WGS sequence"/>
</dbReference>
<evidence type="ECO:0000313" key="2">
    <source>
        <dbReference type="Proteomes" id="UP000199544"/>
    </source>
</evidence>